<accession>X1ARF1</accession>
<organism evidence="1">
    <name type="scientific">marine sediment metagenome</name>
    <dbReference type="NCBI Taxonomy" id="412755"/>
    <lineage>
        <taxon>unclassified sequences</taxon>
        <taxon>metagenomes</taxon>
        <taxon>ecological metagenomes</taxon>
    </lineage>
</organism>
<proteinExistence type="predicted"/>
<reference evidence="1" key="1">
    <citation type="journal article" date="2014" name="Front. Microbiol.">
        <title>High frequency of phylogenetically diverse reductive dehalogenase-homologous genes in deep subseafloor sedimentary metagenomes.</title>
        <authorList>
            <person name="Kawai M."/>
            <person name="Futagami T."/>
            <person name="Toyoda A."/>
            <person name="Takaki Y."/>
            <person name="Nishi S."/>
            <person name="Hori S."/>
            <person name="Arai W."/>
            <person name="Tsubouchi T."/>
            <person name="Morono Y."/>
            <person name="Uchiyama I."/>
            <person name="Ito T."/>
            <person name="Fujiyama A."/>
            <person name="Inagaki F."/>
            <person name="Takami H."/>
        </authorList>
    </citation>
    <scope>NUCLEOTIDE SEQUENCE</scope>
    <source>
        <strain evidence="1">Expedition CK06-06</strain>
    </source>
</reference>
<feature type="non-terminal residue" evidence="1">
    <location>
        <position position="47"/>
    </location>
</feature>
<sequence>MKKKKIIFIGAIPPPYHGVTISNERILRPRIKDIFDVYHLDISDHRD</sequence>
<protein>
    <submittedName>
        <fullName evidence="1">Uncharacterized protein</fullName>
    </submittedName>
</protein>
<dbReference type="AlphaFoldDB" id="X1ARF1"/>
<evidence type="ECO:0000313" key="1">
    <source>
        <dbReference type="EMBL" id="GAG62441.1"/>
    </source>
</evidence>
<gene>
    <name evidence="1" type="ORF">S01H4_12305</name>
</gene>
<name>X1ARF1_9ZZZZ</name>
<dbReference type="EMBL" id="BART01005198">
    <property type="protein sequence ID" value="GAG62441.1"/>
    <property type="molecule type" value="Genomic_DNA"/>
</dbReference>
<comment type="caution">
    <text evidence="1">The sequence shown here is derived from an EMBL/GenBank/DDBJ whole genome shotgun (WGS) entry which is preliminary data.</text>
</comment>